<proteinExistence type="predicted"/>
<evidence type="ECO:0000256" key="2">
    <source>
        <dbReference type="SAM" id="MobiDB-lite"/>
    </source>
</evidence>
<feature type="transmembrane region" description="Helical" evidence="3">
    <location>
        <begin position="21"/>
        <end position="41"/>
    </location>
</feature>
<evidence type="ECO:0008006" key="6">
    <source>
        <dbReference type="Google" id="ProtNLM"/>
    </source>
</evidence>
<reference evidence="5" key="1">
    <citation type="journal article" date="2018" name="Front. Microbiol.">
        <title>Genome-Based Analysis Reveals the Taxonomy and Diversity of the Family Idiomarinaceae.</title>
        <authorList>
            <person name="Liu Y."/>
            <person name="Lai Q."/>
            <person name="Shao Z."/>
        </authorList>
    </citation>
    <scope>NUCLEOTIDE SEQUENCE [LARGE SCALE GENOMIC DNA]</scope>
    <source>
        <strain evidence="5">SN-14</strain>
    </source>
</reference>
<evidence type="ECO:0000256" key="1">
    <source>
        <dbReference type="SAM" id="Coils"/>
    </source>
</evidence>
<keyword evidence="3" id="KW-0812">Transmembrane</keyword>
<accession>A0AA94JE28</accession>
<organism evidence="4 5">
    <name type="scientific">Idiomarina aquatica</name>
    <dbReference type="NCBI Taxonomy" id="1327752"/>
    <lineage>
        <taxon>Bacteria</taxon>
        <taxon>Pseudomonadati</taxon>
        <taxon>Pseudomonadota</taxon>
        <taxon>Gammaproteobacteria</taxon>
        <taxon>Alteromonadales</taxon>
        <taxon>Idiomarinaceae</taxon>
        <taxon>Idiomarina</taxon>
    </lineage>
</organism>
<evidence type="ECO:0000313" key="5">
    <source>
        <dbReference type="Proteomes" id="UP000286680"/>
    </source>
</evidence>
<sequence>MKQSINLLRDELKPIVQRLSLNRLALVTLVLAVCVLAAVLYTSQLQQQSRQALAQLEEQLAQQKQRREQLQQQLEQRSPSPALTEQEQALEAAIAAQQQLNQQLAAQQSERQIAPDQLMQELSQVNIDGLWLTEFSITPDGVSLSGKMIRANLLPRWMQRFQSMPLLSQSHFAVVDLDRNEQQQQTFSLNNQQSPSNGDTVSYGAPATGTK</sequence>
<dbReference type="AlphaFoldDB" id="A0AA94JE28"/>
<evidence type="ECO:0000313" key="4">
    <source>
        <dbReference type="EMBL" id="RUO45407.1"/>
    </source>
</evidence>
<gene>
    <name evidence="4" type="ORF">CWE23_05220</name>
</gene>
<dbReference type="InterPro" id="IPR007813">
    <property type="entry name" value="PilN"/>
</dbReference>
<feature type="coiled-coil region" evidence="1">
    <location>
        <begin position="42"/>
        <end position="110"/>
    </location>
</feature>
<keyword evidence="1" id="KW-0175">Coiled coil</keyword>
<keyword evidence="3" id="KW-0472">Membrane</keyword>
<feature type="compositionally biased region" description="Low complexity" evidence="2">
    <location>
        <begin position="183"/>
        <end position="194"/>
    </location>
</feature>
<comment type="caution">
    <text evidence="4">The sequence shown here is derived from an EMBL/GenBank/DDBJ whole genome shotgun (WGS) entry which is preliminary data.</text>
</comment>
<dbReference type="EMBL" id="PIPS01000001">
    <property type="protein sequence ID" value="RUO45407.1"/>
    <property type="molecule type" value="Genomic_DNA"/>
</dbReference>
<dbReference type="RefSeq" id="WP_126819684.1">
    <property type="nucleotide sequence ID" value="NZ_PIPS01000001.1"/>
</dbReference>
<evidence type="ECO:0000256" key="3">
    <source>
        <dbReference type="SAM" id="Phobius"/>
    </source>
</evidence>
<dbReference type="Proteomes" id="UP000286680">
    <property type="component" value="Unassembled WGS sequence"/>
</dbReference>
<keyword evidence="3" id="KW-1133">Transmembrane helix</keyword>
<keyword evidence="5" id="KW-1185">Reference proteome</keyword>
<feature type="region of interest" description="Disordered" evidence="2">
    <location>
        <begin position="183"/>
        <end position="211"/>
    </location>
</feature>
<name>A0AA94JE28_9GAMM</name>
<protein>
    <recommendedName>
        <fullName evidence="6">Tfp pilus assembly protein PilN</fullName>
    </recommendedName>
</protein>
<dbReference type="Pfam" id="PF05137">
    <property type="entry name" value="PilN"/>
    <property type="match status" value="1"/>
</dbReference>